<dbReference type="PRINTS" id="PR00723">
    <property type="entry name" value="SUBTILISIN"/>
</dbReference>
<proteinExistence type="inferred from homology"/>
<keyword evidence="6" id="KW-0732">Signal</keyword>
<dbReference type="InterPro" id="IPR010496">
    <property type="entry name" value="AL/BT2_dom"/>
</dbReference>
<dbReference type="SMART" id="SM00458">
    <property type="entry name" value="RICIN"/>
    <property type="match status" value="3"/>
</dbReference>
<feature type="signal peptide" evidence="6">
    <location>
        <begin position="1"/>
        <end position="27"/>
    </location>
</feature>
<dbReference type="SUPFAM" id="SSF52743">
    <property type="entry name" value="Subtilisin-like"/>
    <property type="match status" value="1"/>
</dbReference>
<dbReference type="Pfam" id="PF00082">
    <property type="entry name" value="Peptidase_S8"/>
    <property type="match status" value="2"/>
</dbReference>
<dbReference type="InterPro" id="IPR036852">
    <property type="entry name" value="Peptidase_S8/S53_dom_sf"/>
</dbReference>
<feature type="active site" description="Charge relay system" evidence="5">
    <location>
        <position position="172"/>
    </location>
</feature>
<dbReference type="InterPro" id="IPR000772">
    <property type="entry name" value="Ricin_B_lectin"/>
</dbReference>
<dbReference type="PANTHER" id="PTHR43806:SF11">
    <property type="entry name" value="CEREVISIN-RELATED"/>
    <property type="match status" value="1"/>
</dbReference>
<name>A0ABV8BYX2_9PSEU</name>
<dbReference type="PROSITE" id="PS50231">
    <property type="entry name" value="RICIN_B_LECTIN"/>
    <property type="match status" value="3"/>
</dbReference>
<reference evidence="9" key="1">
    <citation type="journal article" date="2019" name="Int. J. Syst. Evol. Microbiol.">
        <title>The Global Catalogue of Microorganisms (GCM) 10K type strain sequencing project: providing services to taxonomists for standard genome sequencing and annotation.</title>
        <authorList>
            <consortium name="The Broad Institute Genomics Platform"/>
            <consortium name="The Broad Institute Genome Sequencing Center for Infectious Disease"/>
            <person name="Wu L."/>
            <person name="Ma J."/>
        </authorList>
    </citation>
    <scope>NUCLEOTIDE SEQUENCE [LARGE SCALE GENOMIC DNA]</scope>
    <source>
        <strain evidence="9">CGMCC 4.7405</strain>
    </source>
</reference>
<organism evidence="8 9">
    <name type="scientific">Lentzea rhizosphaerae</name>
    <dbReference type="NCBI Taxonomy" id="2041025"/>
    <lineage>
        <taxon>Bacteria</taxon>
        <taxon>Bacillati</taxon>
        <taxon>Actinomycetota</taxon>
        <taxon>Actinomycetes</taxon>
        <taxon>Pseudonocardiales</taxon>
        <taxon>Pseudonocardiaceae</taxon>
        <taxon>Lentzea</taxon>
    </lineage>
</organism>
<evidence type="ECO:0000256" key="5">
    <source>
        <dbReference type="PROSITE-ProRule" id="PRU01240"/>
    </source>
</evidence>
<dbReference type="PROSITE" id="PS51892">
    <property type="entry name" value="SUBTILASE"/>
    <property type="match status" value="1"/>
</dbReference>
<feature type="domain" description="Ricin B lectin" evidence="7">
    <location>
        <begin position="1331"/>
        <end position="1452"/>
    </location>
</feature>
<dbReference type="EMBL" id="JBHRZI010000021">
    <property type="protein sequence ID" value="MFC3894926.1"/>
    <property type="molecule type" value="Genomic_DNA"/>
</dbReference>
<feature type="active site" description="Charge relay system" evidence="5">
    <location>
        <position position="137"/>
    </location>
</feature>
<evidence type="ECO:0000256" key="2">
    <source>
        <dbReference type="ARBA" id="ARBA00022670"/>
    </source>
</evidence>
<dbReference type="PANTHER" id="PTHR43806">
    <property type="entry name" value="PEPTIDASE S8"/>
    <property type="match status" value="1"/>
</dbReference>
<feature type="active site" description="Charge relay system" evidence="5">
    <location>
        <position position="461"/>
    </location>
</feature>
<dbReference type="Gene3D" id="2.80.10.50">
    <property type="match status" value="4"/>
</dbReference>
<dbReference type="Pfam" id="PF06439">
    <property type="entry name" value="3keto-disac_hyd"/>
    <property type="match status" value="1"/>
</dbReference>
<keyword evidence="3 5" id="KW-0378">Hydrolase</keyword>
<dbReference type="SUPFAM" id="SSF50370">
    <property type="entry name" value="Ricin B-like lectins"/>
    <property type="match status" value="3"/>
</dbReference>
<keyword evidence="9" id="KW-1185">Reference proteome</keyword>
<feature type="domain" description="Ricin B lectin" evidence="7">
    <location>
        <begin position="1210"/>
        <end position="1325"/>
    </location>
</feature>
<feature type="chain" id="PRO_5046123825" evidence="6">
    <location>
        <begin position="28"/>
        <end position="1456"/>
    </location>
</feature>
<dbReference type="InterPro" id="IPR035992">
    <property type="entry name" value="Ricin_B-like_lectins"/>
</dbReference>
<evidence type="ECO:0000313" key="9">
    <source>
        <dbReference type="Proteomes" id="UP001595690"/>
    </source>
</evidence>
<feature type="domain" description="Ricin B lectin" evidence="7">
    <location>
        <begin position="1083"/>
        <end position="1204"/>
    </location>
</feature>
<comment type="similarity">
    <text evidence="1 5">Belongs to the peptidase S8 family.</text>
</comment>
<dbReference type="InterPro" id="IPR000209">
    <property type="entry name" value="Peptidase_S8/S53_dom"/>
</dbReference>
<keyword evidence="4 5" id="KW-0720">Serine protease</keyword>
<gene>
    <name evidence="8" type="ORF">ACFOWZ_25885</name>
</gene>
<evidence type="ECO:0000256" key="3">
    <source>
        <dbReference type="ARBA" id="ARBA00022801"/>
    </source>
</evidence>
<comment type="caution">
    <text evidence="8">The sequence shown here is derived from an EMBL/GenBank/DDBJ whole genome shotgun (WGS) entry which is preliminary data.</text>
</comment>
<evidence type="ECO:0000313" key="8">
    <source>
        <dbReference type="EMBL" id="MFC3894926.1"/>
    </source>
</evidence>
<evidence type="ECO:0000256" key="1">
    <source>
        <dbReference type="ARBA" id="ARBA00011073"/>
    </source>
</evidence>
<dbReference type="InterPro" id="IPR015500">
    <property type="entry name" value="Peptidase_S8_subtilisin-rel"/>
</dbReference>
<dbReference type="Gene3D" id="2.60.120.560">
    <property type="entry name" value="Exo-inulinase, domain 1"/>
    <property type="match status" value="1"/>
</dbReference>
<evidence type="ECO:0000256" key="4">
    <source>
        <dbReference type="ARBA" id="ARBA00022825"/>
    </source>
</evidence>
<evidence type="ECO:0000256" key="6">
    <source>
        <dbReference type="SAM" id="SignalP"/>
    </source>
</evidence>
<protein>
    <submittedName>
        <fullName evidence="8">Ricin-type beta-trefoil lectin domain protein</fullName>
    </submittedName>
</protein>
<sequence>MRTLRRAVILTVGVALAVSGAVAPVNAAPRPALPVHQGEEVAKDKRGRVLLEVRGSRLKEAAAVLGGEVTVQRDDRAQIAVPENRVADLVKNKSVVDVRRPERAVPMALSEGFDASGARQWVTAGKTGQDVKVGVIDVGFSRLDEAKGEGDIPADVQVDNSGCRDATKNEEHGTAVAEVVHDMAPGAKLFLACIDGPLDFGPATDWLRQQGVQVITAAIGFLTSGRGDGTGEPGSPADVVRQARQAGVLWSVAAGNLGESHFSGNAADANGDGFVEFSGSAQNNGFTLGNKQTATIGLHWDAWPKTTEDLDLYVMKGAQAPTGPSDPQIIASSLNNQRGVVGGAPPTEEVTFTNPENSSQPYWIYIKNNTAKFTTRLDLFAAVPKNDDQHPLSFNTPAGSVTEPATSPYVIAVGSTNQGTGVVPTYSGRGPTIDGRTKPDIIGFDKVTTTMYGQEGFYGTSAAAAHVAGAAALFKGAFPALDASQIQTELQARTNPRKNDNTWGSGVLAMGSPSNPPATTGSAYNPLQTSVQIQGRTYAANEVFTLPVPNITNDATAVVFNLAAKTDGSSEVESGIDVFPTDPASSTSKAATVRVRPGGGYVSTLVVAKIGPDRAIRLRAGAGPVNVQLDMLGYFSPTANSTYVASPQPIRVLDTRGYNGSPRATKLGSGEVQLIKARGANGIPDNATAVVVNLTGSESTTGTGFGLYAQDNSGTSLNVGRNERRSNTSIVTIGADGNFRLRNGVGQVHAMVDILGWFVAGGGGARYVPLTEATRIADTATGTGGRTTPLGQGETTTFQVTGAAGIPANATSAVLMPSVQDDLLGTALSVAPAEIGTAPATVITTRQRERLSTTAFTPLGASGKVAVRNERGSSFVSLDAQGYFVGGAQVGGGDCAAPVNEPGYTSAFDGRLESNLAGWRTAGTNPVQANGCELMTNSSRDVTWYAARTMGMDYTVKLDWMVTSSTAESGVVVLFDDPGSVATAPVDRGVRVPISSLSTGAIEPGKKQDFEAAKPVGQWNTFEITVAFNTVTVVLNGQQVNRHTVTDLNRVHNDGFIGLQNSGSTPAVKFRNVRVKRNTATRNGEIVGVNNRCLDVPGYSTSVVQLQMWDCNNFPNQRWTLLGDGRITNLGRCLALENGGTAAGTAVTFQSCRAENLMLWVARPDGTIVSVRSGKCLTPANTNAGASLKIQDCTGAATQVWRIPDQHGQWGAFYGLAGKCLDVHNNDANNKKVQPWDCNAGAAQWWSIVGDGRIASSGRCLDQTNGAVSLQDCNGSRNQKWTTRPDGTVLNEASNRCLTAASATNGAAYTVQDCTRTPLQLWRFSATSLWTGVLAGIGGKCADVKGENPANGIIWLWTCFGPPGETYGGMPDGDIRTMGVCTDVGALTNGTAVGVANCHGGLSQQWSVRPDATIVNVESGRCMDVQAGNTADGTKIQLWDCVGTPQQRWSVPLSAS</sequence>
<keyword evidence="2 5" id="KW-0645">Protease</keyword>
<dbReference type="InterPro" id="IPR050131">
    <property type="entry name" value="Peptidase_S8_subtilisin-like"/>
</dbReference>
<dbReference type="Proteomes" id="UP001595690">
    <property type="component" value="Unassembled WGS sequence"/>
</dbReference>
<dbReference type="RefSeq" id="WP_382376475.1">
    <property type="nucleotide sequence ID" value="NZ_JBHRZI010000021.1"/>
</dbReference>
<dbReference type="Pfam" id="PF00652">
    <property type="entry name" value="Ricin_B_lectin"/>
    <property type="match status" value="3"/>
</dbReference>
<evidence type="ECO:0000259" key="7">
    <source>
        <dbReference type="SMART" id="SM00458"/>
    </source>
</evidence>
<dbReference type="Gene3D" id="3.40.50.200">
    <property type="entry name" value="Peptidase S8/S53 domain"/>
    <property type="match status" value="2"/>
</dbReference>
<accession>A0ABV8BYX2</accession>